<name>A0A0N7LN24_9RHOB</name>
<dbReference type="RefSeq" id="WP_145975746.1">
    <property type="nucleotide sequence ID" value="NZ_CYPS01000004.1"/>
</dbReference>
<evidence type="ECO:0000313" key="1">
    <source>
        <dbReference type="EMBL" id="CUH41228.1"/>
    </source>
</evidence>
<gene>
    <name evidence="1" type="ORF">RUM4293_00096</name>
</gene>
<reference evidence="2" key="1">
    <citation type="submission" date="2015-09" db="EMBL/GenBank/DDBJ databases">
        <authorList>
            <person name="Rodrigo-Torres L."/>
            <person name="Arahal D.R."/>
        </authorList>
    </citation>
    <scope>NUCLEOTIDE SEQUENCE [LARGE SCALE GENOMIC DNA]</scope>
    <source>
        <strain evidence="2">CECT 4293</strain>
    </source>
</reference>
<evidence type="ECO:0008006" key="3">
    <source>
        <dbReference type="Google" id="ProtNLM"/>
    </source>
</evidence>
<evidence type="ECO:0000313" key="2">
    <source>
        <dbReference type="Proteomes" id="UP000050786"/>
    </source>
</evidence>
<proteinExistence type="predicted"/>
<dbReference type="EMBL" id="CYPS01000004">
    <property type="protein sequence ID" value="CUH41228.1"/>
    <property type="molecule type" value="Genomic_DNA"/>
</dbReference>
<keyword evidence="2" id="KW-1185">Reference proteome</keyword>
<dbReference type="Proteomes" id="UP000050786">
    <property type="component" value="Unassembled WGS sequence"/>
</dbReference>
<sequence>MKHLSLGVFMAICGSIVAAEDAESMRTFLFIGTSNSAAWEMQIANPGDRAVSVKGGIEALGGELLSYYWGLGNGKNYITVSLPDDPSFIQAFYVSRLGDGLLDDYQMIELMSSADMAVALERVPEIKAVDDVK</sequence>
<accession>A0A0N7LN24</accession>
<organism evidence="1 2">
    <name type="scientific">Ruegeria atlantica</name>
    <dbReference type="NCBI Taxonomy" id="81569"/>
    <lineage>
        <taxon>Bacteria</taxon>
        <taxon>Pseudomonadati</taxon>
        <taxon>Pseudomonadota</taxon>
        <taxon>Alphaproteobacteria</taxon>
        <taxon>Rhodobacterales</taxon>
        <taxon>Roseobacteraceae</taxon>
        <taxon>Ruegeria</taxon>
    </lineage>
</organism>
<dbReference type="AlphaFoldDB" id="A0A0N7LN24"/>
<protein>
    <recommendedName>
        <fullName evidence="3">GYD domain protein</fullName>
    </recommendedName>
</protein>